<dbReference type="SUPFAM" id="SSF47729">
    <property type="entry name" value="IHF-like DNA-binding proteins"/>
    <property type="match status" value="1"/>
</dbReference>
<keyword evidence="5" id="KW-1185">Reference proteome</keyword>
<keyword evidence="2" id="KW-0175">Coiled coil</keyword>
<dbReference type="InterPro" id="IPR041607">
    <property type="entry name" value="HU-HIG"/>
</dbReference>
<dbReference type="EMBL" id="FQZN01000056">
    <property type="protein sequence ID" value="SHJ75124.1"/>
    <property type="molecule type" value="Genomic_DNA"/>
</dbReference>
<name>A0A1M6LVB6_9BACE</name>
<proteinExistence type="predicted"/>
<evidence type="ECO:0000256" key="2">
    <source>
        <dbReference type="SAM" id="Coils"/>
    </source>
</evidence>
<dbReference type="Proteomes" id="UP000184192">
    <property type="component" value="Unassembled WGS sequence"/>
</dbReference>
<dbReference type="eggNOG" id="COG0776">
    <property type="taxonomic scope" value="Bacteria"/>
</dbReference>
<dbReference type="InterPro" id="IPR010992">
    <property type="entry name" value="IHF-like_DNA-bd_dom_sf"/>
</dbReference>
<evidence type="ECO:0000313" key="4">
    <source>
        <dbReference type="EMBL" id="SHJ75124.1"/>
    </source>
</evidence>
<dbReference type="Pfam" id="PF18291">
    <property type="entry name" value="HU-HIG"/>
    <property type="match status" value="1"/>
</dbReference>
<feature type="coiled-coil region" evidence="2">
    <location>
        <begin position="132"/>
        <end position="159"/>
    </location>
</feature>
<sequence length="212" mass="24363">MAFYDLKKKPALTTKDGEKETLYPSIVYNGTLSARKLLERAAYGTGYTVGELEGALGIIMDTAARYIGEGYRVELGEFGYFAGKIKASRMVARKTDIRSTSIRFNGVNFRPSKQFRMKSAGDLERVPERTFRNSSQLNMEELERRLMKHLEQNSFITRSVYTDLTGRLKWKATEDLKSFEEKGIIRRMGRGNQMYYVKAKEKEEGNTEKECL</sequence>
<evidence type="ECO:0000256" key="1">
    <source>
        <dbReference type="ARBA" id="ARBA00023125"/>
    </source>
</evidence>
<dbReference type="GO" id="GO:0003677">
    <property type="term" value="F:DNA binding"/>
    <property type="evidence" value="ECO:0007669"/>
    <property type="project" value="UniProtKB-KW"/>
</dbReference>
<protein>
    <submittedName>
        <fullName evidence="4">DNA-binding protein, histone-like, putative</fullName>
    </submittedName>
</protein>
<feature type="domain" description="HU" evidence="3">
    <location>
        <begin position="4"/>
        <end position="120"/>
    </location>
</feature>
<reference evidence="5" key="1">
    <citation type="submission" date="2016-11" db="EMBL/GenBank/DDBJ databases">
        <authorList>
            <person name="Varghese N."/>
            <person name="Submissions S."/>
        </authorList>
    </citation>
    <scope>NUCLEOTIDE SEQUENCE [LARGE SCALE GENOMIC DNA]</scope>
    <source>
        <strain evidence="5">DSM 26884</strain>
    </source>
</reference>
<keyword evidence="1 4" id="KW-0238">DNA-binding</keyword>
<dbReference type="GeneID" id="92714808"/>
<evidence type="ECO:0000313" key="5">
    <source>
        <dbReference type="Proteomes" id="UP000184192"/>
    </source>
</evidence>
<accession>A0A1M6LVB6</accession>
<dbReference type="RefSeq" id="WP_025835551.1">
    <property type="nucleotide sequence ID" value="NZ_CAMTFU010000116.1"/>
</dbReference>
<organism evidence="4 5">
    <name type="scientific">Bacteroides stercorirosoris</name>
    <dbReference type="NCBI Taxonomy" id="871324"/>
    <lineage>
        <taxon>Bacteria</taxon>
        <taxon>Pseudomonadati</taxon>
        <taxon>Bacteroidota</taxon>
        <taxon>Bacteroidia</taxon>
        <taxon>Bacteroidales</taxon>
        <taxon>Bacteroidaceae</taxon>
        <taxon>Bacteroides</taxon>
    </lineage>
</organism>
<dbReference type="AlphaFoldDB" id="A0A1M6LVB6"/>
<gene>
    <name evidence="4" type="ORF">SAMN05444350_1566</name>
</gene>
<evidence type="ECO:0000259" key="3">
    <source>
        <dbReference type="Pfam" id="PF18291"/>
    </source>
</evidence>